<feature type="compositionally biased region" description="Low complexity" evidence="1">
    <location>
        <begin position="2228"/>
        <end position="2239"/>
    </location>
</feature>
<feature type="compositionally biased region" description="Basic and acidic residues" evidence="1">
    <location>
        <begin position="564"/>
        <end position="573"/>
    </location>
</feature>
<feature type="region of interest" description="Disordered" evidence="1">
    <location>
        <begin position="1306"/>
        <end position="1333"/>
    </location>
</feature>
<feature type="compositionally biased region" description="Polar residues" evidence="1">
    <location>
        <begin position="2394"/>
        <end position="2406"/>
    </location>
</feature>
<feature type="compositionally biased region" description="Basic and acidic residues" evidence="1">
    <location>
        <begin position="248"/>
        <end position="343"/>
    </location>
</feature>
<feature type="region of interest" description="Disordered" evidence="1">
    <location>
        <begin position="895"/>
        <end position="921"/>
    </location>
</feature>
<feature type="compositionally biased region" description="Polar residues" evidence="1">
    <location>
        <begin position="1829"/>
        <end position="1849"/>
    </location>
</feature>
<feature type="region of interest" description="Disordered" evidence="1">
    <location>
        <begin position="2314"/>
        <end position="2418"/>
    </location>
</feature>
<evidence type="ECO:0000256" key="1">
    <source>
        <dbReference type="SAM" id="MobiDB-lite"/>
    </source>
</evidence>
<feature type="compositionally biased region" description="Low complexity" evidence="1">
    <location>
        <begin position="1008"/>
        <end position="1019"/>
    </location>
</feature>
<feature type="compositionally biased region" description="Polar residues" evidence="1">
    <location>
        <begin position="1020"/>
        <end position="1050"/>
    </location>
</feature>
<evidence type="ECO:0000313" key="3">
    <source>
        <dbReference type="Proteomes" id="UP000762676"/>
    </source>
</evidence>
<feature type="region of interest" description="Disordered" evidence="1">
    <location>
        <begin position="2214"/>
        <end position="2242"/>
    </location>
</feature>
<feature type="region of interest" description="Disordered" evidence="1">
    <location>
        <begin position="1235"/>
        <end position="1272"/>
    </location>
</feature>
<feature type="compositionally biased region" description="Basic and acidic residues" evidence="1">
    <location>
        <begin position="191"/>
        <end position="210"/>
    </location>
</feature>
<sequence>MDELFLDPVPHTWTTPAPHRGSSEPTRPGAPADESSLDLYGDLSMSSIRSDQSKTHHSPEKQNIRHFSRIAEDERRSSGDNLSVVAHPGPTETCDLDLDIYTDHLMDELSLKEKFEIQRKELSQVKTQNAQLRKNISSLYLTAKHELQEKDEEIAQLKTMLEKKNRRVHENVLKGDKPKRRCKDASTQSHSSRDRKSDTVHGHSRLKQEDDLPPTKTKIVSTKEPEERSHSPQSERSKNKNLSSNAYKKSEDSSKLFQVKDVRSDRRKDDSSYRRRRDEAPKSEDEKTASDRSNADFSHNKNDRNADRKREDTHRGSNKYKQSDSEKSKGFHQRSVSEADCNTHSKIPGLSTSSRDTSSLHNGHHKRSETSSRHSSSPDRNSLSRKSEQRNEHKPVEKDPYTLAPFTDLRQKLKKRKLEAEVQHSSDAERESKRKKSSDFQEYNPSSYRSLASSTQPKGVPNVEKCSPSVTWVSDGSQFIGATQAQAEHTLNITAPVSSATQVGKREDMSKLKPFHKTLIQSTSSTETVSESAKRQVELLSGTEVKSREKTAEILQDAGLATKTFDRKTESQKETPANTPIQTDTEVSKDTKTEALSKTSEATEINSEQQEILPKQDLASERNLHPSLAKTIKVEKIHLQNQTVPEAIVASPRQENDAIVQSSESEKTHARKQPIAETRAKSEEHILDQVVVKSDLKENYPERGTLAVVKSIKYDENLPNVENESSEVDKIHLEEPKLEKINITDDEHQQCRVLESPEEFSEIQKSNAEKQVFAQTRVTYGTQLCDSAVESPEVEEVQAEKPTPTGPDMASGGQLFDAVAKSSGFDLSKDFTFLGPEISNQESNSIASPFSVPFGNVKSVDGNSVSNMTSTNQTWPFEASGSTQNSISGRVVTKANSKHQIHPFDATDSCQSNSSQSNKNLNVSGKIQLHGNVSIKEGNSFNINDERAFPISSSLGENLVEQKEIAELAVLKKTGNEPDSEENSGGSTGSSSSKNSQNSCGSKDKSSSDPGSVPSSTSCGSVDTSPPTNTQRVNSPDNAASTEVIQPNRTDSSSSSGGDSDKVPVLKRNSSGSHDTSSSSSAGLDKTPPKPRPRVPDEMGIICTSNLIMLGDEETTCTTFSSPHKSILLPSEFYPPGVRGKIHEGGSHSRHIRGGSEVVFKPIRPMFQEDAGGGGGRFKAIFEEKESKATSDDSSSKDSIIFVREEHSAETNIVADQVTPTSKCEAATHQGNETLLQQAQSDSRPFSFTGTNVSTPVKNANTESPSKKQDFDCAEASEVIGVKNIKSDGNHDSEFSSKKQKLGCIIVSDDDGDQSAGKSRRNSVSQSPIKKQNIDNVMVSEDGSAQLELGNSGYVSFPKYRSNFKIFRLSQDALASHSCSENSERNRQSPLTSSPSADDVADDSDDDEADVEQSQSFNAFKDNVEKKLLLRVKNQDLKTYKQGIINNFYSQKNSETQSEMKKSLENLRREFYESMDSSIRKTVLATSGEKAVTEVITQSADLNINMNSNYTSLNSEVVQLGAIQSLTSGAVSVKKCRSLLRGNSDSDVHSQALASEDTALSEHGDSFKMPSAKEGKGIIAQQENVNKEFTKAGKGTNAQHAGTAQMKYSDFGSDNSFSIERHGQDAGEKTGTISFKLQALRNSTQLGSRASPDSFIVTSSDSSKVATSSVSPLTLCDDRRDLTSRDMQLHREPDSTSDNFSSSKQSKPSSSRTDIKVATGIDEKVKTASTVPVPPEALVFGEEFQDNLCEASSSSEASSDSHSAVSSPSKKNLRSLERISLVQQAKFLRGQANVSQTDFSIPDMAKGTQKPDNSLSDTADISRRDKTMSNKASTIEPDQSVSGTVNRVQNPHKATDKLEPDLTNKQDADTRLEKAASLDSVEANITTASQSRKSIPQNMEVLVSPFKKPRHADVKAPPVFDDECSQFPSPVRPVSKLKTGNQAAALEVEADPNSSFTAHHSNSDAEDEAYQHTTEVSTEYHQGEGAMFAFDEASLCSHSLSEFDKDVALGSPAPGKVFQDKALQSNPSPSTNSLSRPFSKIFDCQKSDAIVKSKKRLALTQQVRSPQPKTSSPAQSQQTAVYLSSHSPLVNVDDTLKTSTPLTHRAGSAKSVLDVSSPQKKISTGQFLGTDLENDVDDFHSIGSEISSRHLSYQQLQEMRHVKTSYYKDCSSPINVLESTADESEDNCASPVPRLSKEEWQFLENVKRVRKNLNTELEGSRSPVAAGSSTQKPSQTQSPGIGVFSPCSYRTLSSDLFISESESEGFPSPVKKAKVSDLAGGKLKNRQAQETVVSHSQYQEIYLKKPVYSSCPVQKTPVTSDGLVDPQAEEDADKTLVGDVQASSSPVIVKDEASPEDDQMEEGEIEDDDDECDDNNEEKMQGIKPQTKDKDIPKSQTSQTNLTGTNPDRKTLKGVKGAAKVQVRKCKRVRPGFRKSFETEQSLVSPLERVYCQENTVQAKYNSENLDQEWVGNSGLISGEGRKSDGRNRNFERSERHLKRGATSSRRHSQEEDFAVTSHSRDRRDLAKDGNRRLESDSRSSRIRRRVNSSPNSHREIGRYGGNGLDKSPDLGYSRNRDRGRNRLRHYQDLDRPSSRNSQDRNDRPSSRGSLDQDHASQRDSQEKDNLRSRSSVQDRPVSIEYNKKERSSSRNSRGEKSNFRNSHGGRSLSRNSQGEKSNSRNVNSGTVKANSKNP</sequence>
<feature type="compositionally biased region" description="Polar residues" evidence="1">
    <location>
        <begin position="2059"/>
        <end position="2080"/>
    </location>
</feature>
<organism evidence="2 3">
    <name type="scientific">Elysia marginata</name>
    <dbReference type="NCBI Taxonomy" id="1093978"/>
    <lineage>
        <taxon>Eukaryota</taxon>
        <taxon>Metazoa</taxon>
        <taxon>Spiralia</taxon>
        <taxon>Lophotrochozoa</taxon>
        <taxon>Mollusca</taxon>
        <taxon>Gastropoda</taxon>
        <taxon>Heterobranchia</taxon>
        <taxon>Euthyneura</taxon>
        <taxon>Panpulmonata</taxon>
        <taxon>Sacoglossa</taxon>
        <taxon>Placobranchoidea</taxon>
        <taxon>Plakobranchidae</taxon>
        <taxon>Elysia</taxon>
    </lineage>
</organism>
<accession>A0AAV4EHC0</accession>
<feature type="compositionally biased region" description="Low complexity" evidence="1">
    <location>
        <begin position="1696"/>
        <end position="1711"/>
    </location>
</feature>
<feature type="region of interest" description="Disordered" evidence="1">
    <location>
        <begin position="1690"/>
        <end position="1718"/>
    </location>
</feature>
<feature type="compositionally biased region" description="Basic and acidic residues" evidence="1">
    <location>
        <begin position="385"/>
        <end position="400"/>
    </location>
</feature>
<feature type="compositionally biased region" description="Polar residues" evidence="1">
    <location>
        <begin position="2669"/>
        <end position="2695"/>
    </location>
</feature>
<feature type="compositionally biased region" description="Basic and acidic residues" evidence="1">
    <location>
        <begin position="1853"/>
        <end position="1864"/>
    </location>
</feature>
<keyword evidence="3" id="KW-1185">Reference proteome</keyword>
<feature type="compositionally biased region" description="Basic and acidic residues" evidence="1">
    <location>
        <begin position="2575"/>
        <end position="2628"/>
    </location>
</feature>
<feature type="region of interest" description="Disordered" evidence="1">
    <location>
        <begin position="165"/>
        <end position="466"/>
    </location>
</feature>
<feature type="compositionally biased region" description="Basic and acidic residues" evidence="1">
    <location>
        <begin position="2480"/>
        <end position="2495"/>
    </location>
</feature>
<feature type="compositionally biased region" description="Basic and acidic residues" evidence="1">
    <location>
        <begin position="2377"/>
        <end position="2393"/>
    </location>
</feature>
<feature type="compositionally biased region" description="Polar residues" evidence="1">
    <location>
        <begin position="344"/>
        <end position="361"/>
    </location>
</feature>
<feature type="compositionally biased region" description="Basic and acidic residues" evidence="1">
    <location>
        <begin position="2519"/>
        <end position="2540"/>
    </location>
</feature>
<evidence type="ECO:0000313" key="2">
    <source>
        <dbReference type="EMBL" id="GFR59876.1"/>
    </source>
</evidence>
<feature type="region of interest" description="Disordered" evidence="1">
    <location>
        <begin position="2461"/>
        <end position="2695"/>
    </location>
</feature>
<feature type="region of interest" description="Disordered" evidence="1">
    <location>
        <begin position="1750"/>
        <end position="1772"/>
    </location>
</feature>
<feature type="region of interest" description="Disordered" evidence="1">
    <location>
        <begin position="1949"/>
        <end position="1969"/>
    </location>
</feature>
<feature type="compositionally biased region" description="Basic and acidic residues" evidence="1">
    <location>
        <begin position="221"/>
        <end position="238"/>
    </location>
</feature>
<dbReference type="Proteomes" id="UP000762676">
    <property type="component" value="Unassembled WGS sequence"/>
</dbReference>
<feature type="compositionally biased region" description="Polar residues" evidence="1">
    <location>
        <begin position="1810"/>
        <end position="1819"/>
    </location>
</feature>
<comment type="caution">
    <text evidence="2">The sequence shown here is derived from an EMBL/GenBank/DDBJ whole genome shotgun (WGS) entry which is preliminary data.</text>
</comment>
<feature type="compositionally biased region" description="Polar residues" evidence="1">
    <location>
        <begin position="440"/>
        <end position="457"/>
    </location>
</feature>
<feature type="compositionally biased region" description="Basic and acidic residues" evidence="1">
    <location>
        <begin position="51"/>
        <end position="78"/>
    </location>
</feature>
<feature type="region of interest" description="Disordered" evidence="1">
    <location>
        <begin position="972"/>
        <end position="1099"/>
    </location>
</feature>
<feature type="compositionally biased region" description="Polar residues" evidence="1">
    <location>
        <begin position="596"/>
        <end position="610"/>
    </location>
</feature>
<feature type="region of interest" description="Disordered" evidence="1">
    <location>
        <begin position="1798"/>
        <end position="1864"/>
    </location>
</feature>
<feature type="compositionally biased region" description="Basic and acidic residues" evidence="1">
    <location>
        <begin position="418"/>
        <end position="432"/>
    </location>
</feature>
<name>A0AAV4EHC0_9GAST</name>
<feature type="compositionally biased region" description="Basic and acidic residues" evidence="1">
    <location>
        <begin position="165"/>
        <end position="176"/>
    </location>
</feature>
<protein>
    <submittedName>
        <fullName evidence="2">Uncharacterized protein</fullName>
    </submittedName>
</protein>
<feature type="region of interest" description="Disordered" evidence="1">
    <location>
        <begin position="647"/>
        <end position="678"/>
    </location>
</feature>
<feature type="compositionally biased region" description="Low complexity" evidence="1">
    <location>
        <begin position="1751"/>
        <end position="1769"/>
    </location>
</feature>
<feature type="region of interest" description="Disordered" evidence="1">
    <location>
        <begin position="563"/>
        <end position="620"/>
    </location>
</feature>
<dbReference type="EMBL" id="BMAT01010742">
    <property type="protein sequence ID" value="GFR59876.1"/>
    <property type="molecule type" value="Genomic_DNA"/>
</dbReference>
<feature type="compositionally biased region" description="Low complexity" evidence="1">
    <location>
        <begin position="1070"/>
        <end position="1081"/>
    </location>
</feature>
<feature type="compositionally biased region" description="Low complexity" evidence="1">
    <location>
        <begin position="909"/>
        <end position="921"/>
    </location>
</feature>
<gene>
    <name evidence="2" type="ORF">ElyMa_005395100</name>
</gene>
<feature type="compositionally biased region" description="Low complexity" evidence="1">
    <location>
        <begin position="983"/>
        <end position="1001"/>
    </location>
</feature>
<feature type="region of interest" description="Disordered" evidence="1">
    <location>
        <begin position="789"/>
        <end position="811"/>
    </location>
</feature>
<feature type="compositionally biased region" description="Acidic residues" evidence="1">
    <location>
        <begin position="1399"/>
        <end position="1411"/>
    </location>
</feature>
<proteinExistence type="predicted"/>
<feature type="compositionally biased region" description="Basic and acidic residues" evidence="1">
    <location>
        <begin position="586"/>
        <end position="595"/>
    </location>
</feature>
<feature type="region of interest" description="Disordered" evidence="1">
    <location>
        <begin position="1378"/>
        <end position="1417"/>
    </location>
</feature>
<feature type="compositionally biased region" description="Acidic residues" evidence="1">
    <location>
        <begin position="2354"/>
        <end position="2376"/>
    </location>
</feature>
<feature type="region of interest" description="Disordered" evidence="1">
    <location>
        <begin position="2058"/>
        <end position="2080"/>
    </location>
</feature>
<reference evidence="2 3" key="1">
    <citation type="journal article" date="2021" name="Elife">
        <title>Chloroplast acquisition without the gene transfer in kleptoplastic sea slugs, Plakobranchus ocellatus.</title>
        <authorList>
            <person name="Maeda T."/>
            <person name="Takahashi S."/>
            <person name="Yoshida T."/>
            <person name="Shimamura S."/>
            <person name="Takaki Y."/>
            <person name="Nagai Y."/>
            <person name="Toyoda A."/>
            <person name="Suzuki Y."/>
            <person name="Arimoto A."/>
            <person name="Ishii H."/>
            <person name="Satoh N."/>
            <person name="Nishiyama T."/>
            <person name="Hasebe M."/>
            <person name="Maruyama T."/>
            <person name="Minagawa J."/>
            <person name="Obokata J."/>
            <person name="Shigenobu S."/>
        </authorList>
    </citation>
    <scope>NUCLEOTIDE SEQUENCE [LARGE SCALE GENOMIC DNA]</scope>
</reference>
<feature type="region of interest" description="Disordered" evidence="1">
    <location>
        <begin position="1"/>
        <end position="89"/>
    </location>
</feature>
<feature type="compositionally biased region" description="Polar residues" evidence="1">
    <location>
        <begin position="574"/>
        <end position="585"/>
    </location>
</feature>
<feature type="compositionally biased region" description="Basic and acidic residues" evidence="1">
    <location>
        <begin position="2642"/>
        <end position="2659"/>
    </location>
</feature>
<feature type="compositionally biased region" description="Polar residues" evidence="1">
    <location>
        <begin position="1235"/>
        <end position="1264"/>
    </location>
</feature>